<dbReference type="AlphaFoldDB" id="A0AAV9IRZ0"/>
<dbReference type="Proteomes" id="UP001301350">
    <property type="component" value="Unassembled WGS sequence"/>
</dbReference>
<feature type="region of interest" description="Disordered" evidence="1">
    <location>
        <begin position="90"/>
        <end position="132"/>
    </location>
</feature>
<evidence type="ECO:0000313" key="3">
    <source>
        <dbReference type="Proteomes" id="UP001301350"/>
    </source>
</evidence>
<dbReference type="EMBL" id="JANCYW010000002">
    <property type="protein sequence ID" value="KAK4534678.1"/>
    <property type="molecule type" value="Genomic_DNA"/>
</dbReference>
<organism evidence="2 3">
    <name type="scientific">Cyanidium caldarium</name>
    <name type="common">Red alga</name>
    <dbReference type="NCBI Taxonomy" id="2771"/>
    <lineage>
        <taxon>Eukaryota</taxon>
        <taxon>Rhodophyta</taxon>
        <taxon>Bangiophyceae</taxon>
        <taxon>Cyanidiales</taxon>
        <taxon>Cyanidiaceae</taxon>
        <taxon>Cyanidium</taxon>
    </lineage>
</organism>
<evidence type="ECO:0000256" key="1">
    <source>
        <dbReference type="SAM" id="MobiDB-lite"/>
    </source>
</evidence>
<dbReference type="SUPFAM" id="SSF56784">
    <property type="entry name" value="HAD-like"/>
    <property type="match status" value="1"/>
</dbReference>
<dbReference type="InterPro" id="IPR036412">
    <property type="entry name" value="HAD-like_sf"/>
</dbReference>
<dbReference type="Pfam" id="PF13419">
    <property type="entry name" value="HAD_2"/>
    <property type="match status" value="1"/>
</dbReference>
<dbReference type="InterPro" id="IPR023214">
    <property type="entry name" value="HAD_sf"/>
</dbReference>
<dbReference type="PANTHER" id="PTHR47858">
    <property type="entry name" value="HALOACID DEHALOGENASE-LIKE HYDROLASE (HAD) SUPERFAMILY PROTEIN"/>
    <property type="match status" value="1"/>
</dbReference>
<reference evidence="2 3" key="1">
    <citation type="submission" date="2022-07" db="EMBL/GenBank/DDBJ databases">
        <title>Genome-wide signatures of adaptation to extreme environments.</title>
        <authorList>
            <person name="Cho C.H."/>
            <person name="Yoon H.S."/>
        </authorList>
    </citation>
    <scope>NUCLEOTIDE SEQUENCE [LARGE SCALE GENOMIC DNA]</scope>
    <source>
        <strain evidence="2 3">DBV 063 E5</strain>
    </source>
</reference>
<feature type="compositionally biased region" description="Acidic residues" evidence="1">
    <location>
        <begin position="96"/>
        <end position="105"/>
    </location>
</feature>
<protein>
    <submittedName>
        <fullName evidence="2">Uncharacterized protein</fullName>
    </submittedName>
</protein>
<name>A0AAV9IRZ0_CYACA</name>
<sequence>MESGVALFVPSAGANTRFSCRGSRPPRAVNAVTGVRSRALGRRACVSGGGCGGSVHPISRRLMDAWRRGGTASGGESALRNPSRQWRCVFLPPEGVPDDDEEEEDESKRRKGQRDVPSRDAPPDGDDCDVSERYDTWKARARRTSVRVMQGDDEVFLTANDLNDRLRPDNLERLRHTLHPEEAFGNVFRFDGVVSADAHLLELESWQEVAREYGFREPDRALLPRIYDSLPERIVERILQWTDDWGEIKRIAYRQNEIYRERFANHAHRPREGIAQWLEALRRHSMPCCVYSRMGREHVRRALKDLGLDEYFTETVSAEDGVETSQQWFLTAALKIRRPPQKCVAYEDSPTGVIVAHDALMRCVALVGLYPAYELHVADATVLGLDELTVLNVRRLFADRNEDEVPTAFL</sequence>
<dbReference type="PANTHER" id="PTHR47858:SF2">
    <property type="entry name" value="HALOACID DEHALOGENASE-LIKE HYDROLASE (HAD) SUPERFAMILY PROTEIN"/>
    <property type="match status" value="1"/>
</dbReference>
<evidence type="ECO:0000313" key="2">
    <source>
        <dbReference type="EMBL" id="KAK4534678.1"/>
    </source>
</evidence>
<proteinExistence type="predicted"/>
<dbReference type="InterPro" id="IPR023198">
    <property type="entry name" value="PGP-like_dom2"/>
</dbReference>
<feature type="compositionally biased region" description="Basic and acidic residues" evidence="1">
    <location>
        <begin position="113"/>
        <end position="122"/>
    </location>
</feature>
<comment type="caution">
    <text evidence="2">The sequence shown here is derived from an EMBL/GenBank/DDBJ whole genome shotgun (WGS) entry which is preliminary data.</text>
</comment>
<dbReference type="Gene3D" id="3.40.50.1000">
    <property type="entry name" value="HAD superfamily/HAD-like"/>
    <property type="match status" value="1"/>
</dbReference>
<keyword evidence="3" id="KW-1185">Reference proteome</keyword>
<accession>A0AAV9IRZ0</accession>
<gene>
    <name evidence="2" type="ORF">CDCA_CDCA02G0703</name>
</gene>
<dbReference type="Gene3D" id="1.10.150.240">
    <property type="entry name" value="Putative phosphatase, domain 2"/>
    <property type="match status" value="1"/>
</dbReference>
<dbReference type="InterPro" id="IPR041492">
    <property type="entry name" value="HAD_2"/>
</dbReference>